<accession>A0A396GV94</accession>
<evidence type="ECO:0000259" key="2">
    <source>
        <dbReference type="Pfam" id="PF14309"/>
    </source>
</evidence>
<dbReference type="GO" id="GO:0051513">
    <property type="term" value="P:regulation of monopolar cell growth"/>
    <property type="evidence" value="ECO:0007669"/>
    <property type="project" value="InterPro"/>
</dbReference>
<dbReference type="InterPro" id="IPR025486">
    <property type="entry name" value="DUF4378"/>
</dbReference>
<feature type="compositionally biased region" description="Low complexity" evidence="1">
    <location>
        <begin position="83"/>
        <end position="99"/>
    </location>
</feature>
<feature type="region of interest" description="Disordered" evidence="1">
    <location>
        <begin position="528"/>
        <end position="603"/>
    </location>
</feature>
<feature type="region of interest" description="Disordered" evidence="1">
    <location>
        <begin position="221"/>
        <end position="266"/>
    </location>
</feature>
<feature type="compositionally biased region" description="Polar residues" evidence="1">
    <location>
        <begin position="234"/>
        <end position="250"/>
    </location>
</feature>
<feature type="region of interest" description="Disordered" evidence="1">
    <location>
        <begin position="302"/>
        <end position="328"/>
    </location>
</feature>
<feature type="compositionally biased region" description="Polar residues" evidence="1">
    <location>
        <begin position="406"/>
        <end position="430"/>
    </location>
</feature>
<reference evidence="4" key="1">
    <citation type="journal article" date="2018" name="Nat. Plants">
        <title>Whole-genome landscape of Medicago truncatula symbiotic genes.</title>
        <authorList>
            <person name="Pecrix Y."/>
            <person name="Staton S.E."/>
            <person name="Sallet E."/>
            <person name="Lelandais-Briere C."/>
            <person name="Moreau S."/>
            <person name="Carrere S."/>
            <person name="Blein T."/>
            <person name="Jardinaud M.F."/>
            <person name="Latrasse D."/>
            <person name="Zouine M."/>
            <person name="Zahm M."/>
            <person name="Kreplak J."/>
            <person name="Mayjonade B."/>
            <person name="Satge C."/>
            <person name="Perez M."/>
            <person name="Cauet S."/>
            <person name="Marande W."/>
            <person name="Chantry-Darmon C."/>
            <person name="Lopez-Roques C."/>
            <person name="Bouchez O."/>
            <person name="Berard A."/>
            <person name="Debelle F."/>
            <person name="Munos S."/>
            <person name="Bendahmane A."/>
            <person name="Berges H."/>
            <person name="Niebel A."/>
            <person name="Buitink J."/>
            <person name="Frugier F."/>
            <person name="Benhamed M."/>
            <person name="Crespi M."/>
            <person name="Gouzy J."/>
            <person name="Gamas P."/>
        </authorList>
    </citation>
    <scope>NUCLEOTIDE SEQUENCE [LARGE SCALE GENOMIC DNA]</scope>
    <source>
        <strain evidence="4">cv. Jemalong A17</strain>
    </source>
</reference>
<evidence type="ECO:0000256" key="1">
    <source>
        <dbReference type="SAM" id="MobiDB-lite"/>
    </source>
</evidence>
<feature type="compositionally biased region" description="Basic and acidic residues" evidence="1">
    <location>
        <begin position="550"/>
        <end position="562"/>
    </location>
</feature>
<feature type="region of interest" description="Disordered" evidence="1">
    <location>
        <begin position="55"/>
        <end position="99"/>
    </location>
</feature>
<dbReference type="EMBL" id="PSQE01000007">
    <property type="protein sequence ID" value="RHN44443.1"/>
    <property type="molecule type" value="Genomic_DNA"/>
</dbReference>
<feature type="compositionally biased region" description="Basic and acidic residues" evidence="1">
    <location>
        <begin position="59"/>
        <end position="80"/>
    </location>
</feature>
<dbReference type="PANTHER" id="PTHR31680">
    <property type="entry name" value="LONGIFOLIA PROTEIN"/>
    <property type="match status" value="1"/>
</dbReference>
<organism evidence="3 4">
    <name type="scientific">Medicago truncatula</name>
    <name type="common">Barrel medic</name>
    <name type="synonym">Medicago tribuloides</name>
    <dbReference type="NCBI Taxonomy" id="3880"/>
    <lineage>
        <taxon>Eukaryota</taxon>
        <taxon>Viridiplantae</taxon>
        <taxon>Streptophyta</taxon>
        <taxon>Embryophyta</taxon>
        <taxon>Tracheophyta</taxon>
        <taxon>Spermatophyta</taxon>
        <taxon>Magnoliopsida</taxon>
        <taxon>eudicotyledons</taxon>
        <taxon>Gunneridae</taxon>
        <taxon>Pentapetalae</taxon>
        <taxon>rosids</taxon>
        <taxon>fabids</taxon>
        <taxon>Fabales</taxon>
        <taxon>Fabaceae</taxon>
        <taxon>Papilionoideae</taxon>
        <taxon>50 kb inversion clade</taxon>
        <taxon>NPAAA clade</taxon>
        <taxon>Hologalegina</taxon>
        <taxon>IRL clade</taxon>
        <taxon>Trifolieae</taxon>
        <taxon>Medicago</taxon>
    </lineage>
</organism>
<dbReference type="Pfam" id="PF14309">
    <property type="entry name" value="DUF4378"/>
    <property type="match status" value="1"/>
</dbReference>
<feature type="region of interest" description="Disordered" evidence="1">
    <location>
        <begin position="691"/>
        <end position="715"/>
    </location>
</feature>
<evidence type="ECO:0000313" key="3">
    <source>
        <dbReference type="EMBL" id="RHN44443.1"/>
    </source>
</evidence>
<dbReference type="Proteomes" id="UP000265566">
    <property type="component" value="Chromosome 7"/>
</dbReference>
<comment type="caution">
    <text evidence="3">The sequence shown here is derived from an EMBL/GenBank/DDBJ whole genome shotgun (WGS) entry which is preliminary data.</text>
</comment>
<name>A0A396GV94_MEDTR</name>
<feature type="compositionally biased region" description="Polar residues" evidence="1">
    <location>
        <begin position="563"/>
        <end position="572"/>
    </location>
</feature>
<dbReference type="PANTHER" id="PTHR31680:SF15">
    <property type="entry name" value="PROTEIN LONGIFOLIA 2"/>
    <property type="match status" value="1"/>
</dbReference>
<protein>
    <recommendedName>
        <fullName evidence="2">DUF4378 domain-containing protein</fullName>
    </recommendedName>
</protein>
<proteinExistence type="predicted"/>
<dbReference type="OrthoDB" id="769613at2759"/>
<feature type="region of interest" description="Disordered" evidence="1">
    <location>
        <begin position="406"/>
        <end position="432"/>
    </location>
</feature>
<feature type="compositionally biased region" description="Low complexity" evidence="1">
    <location>
        <begin position="586"/>
        <end position="600"/>
    </location>
</feature>
<gene>
    <name evidence="3" type="ORF">MtrunA17_Chr7g0219501</name>
</gene>
<dbReference type="InterPro" id="IPR033334">
    <property type="entry name" value="LNG1/2"/>
</dbReference>
<feature type="compositionally biased region" description="Polar residues" evidence="1">
    <location>
        <begin position="311"/>
        <end position="328"/>
    </location>
</feature>
<dbReference type="AlphaFoldDB" id="A0A396GV94"/>
<feature type="domain" description="DUF4378" evidence="2">
    <location>
        <begin position="744"/>
        <end position="909"/>
    </location>
</feature>
<dbReference type="Gramene" id="rna38564">
    <property type="protein sequence ID" value="RHN44443.1"/>
    <property type="gene ID" value="gene38564"/>
</dbReference>
<sequence>MSKKGLKSMKDEKKELQKQIGCITGFFQLFDRHRFITGQRTTKYIQNASSLGVTNNGNKELDSTKQKPKEKNQKIAKEKQQFSTESSVTSVSSSSCSSSMTSYEFNGIIKTESLSTKQIQISRNPHSKVSVDFFDIVKDSMHREAKELYVKTLTKQEIKGHGYSLNQHIDSPRPVIVSKEPLHTLSRSKKAHWDSPRLSYDALKSTTRYKELPRLSLDSKQGSIRGIDEGNKARNVSNGSQRGYERNSSAMLDKIQEPETSKRSSSVVVKLMGLEALPDSTQTGRTSVCSTDKNEIIERTITGDEYKKHQSSVSPRNRRGNNSTINVKPTSRFMLEPTTPWKQSDADQNYLLQDSSKVSDSNVKASKPSLSVYGEIEKRLGELEFKKSGKDLRALKQILEAMQRFTDSSSDTGSNNASLSENSKVQSPRVQQKDFPSDFVTVEQSNSIEGSKLPIVITKPTKVTRKANNPPSTELPIPDKSRLIKCSPTNGSLICKQKAKGIGSTTKITTKPFAQQVPSADKNNYFKTSKSMQSSKSPHETNGQNTIASRRLEKKFGVERRSAPTSPSSDSTVNRRKHNSQLVELSTSSSSTSKQSSSISQDRDEYYCEMNSHWRKFKHHVNVISSDFGSNRSLATQSDIEVIHLDQSANINQNNTFEELRMESYKAAIIVTTEQPSPVSVLDAAFYKEDPPSPVKTKSNVSKNLGEALSTDDDSEENSVAKILQEFDWTDEKFINVNNIKNPDHKYISEILISSGLVSDRNSNQILHSPGHIINPKLFCSLEQMKTNKSHFNIEDDAKQISRAIGPEKMQRKLIFDVVNDILVKKLILEELEGQKLKGKKLFEELCTAIDDLQPQNRNLNFVHEDDNLLSLLWRDLKDHNTIWTNCCSEIPNMVLDIERLIFKDLITEVVSDELVNNFGCHCRKILSPY</sequence>
<feature type="compositionally biased region" description="Polar residues" evidence="1">
    <location>
        <begin position="528"/>
        <end position="548"/>
    </location>
</feature>
<evidence type="ECO:0000313" key="4">
    <source>
        <dbReference type="Proteomes" id="UP000265566"/>
    </source>
</evidence>